<reference evidence="6 7" key="1">
    <citation type="journal article" date="2008" name="Int. J. Syst. Evol. Microbiol.">
        <title>Description of Roseateles aquatilis sp. nov. and Roseateles terrae sp. nov., in the class Betaproteobacteria, and emended description of the genus Roseateles.</title>
        <authorList>
            <person name="Gomila M."/>
            <person name="Bowien B."/>
            <person name="Falsen E."/>
            <person name="Moore E.R."/>
            <person name="Lalucat J."/>
        </authorList>
    </citation>
    <scope>NUCLEOTIDE SEQUENCE [LARGE SCALE GENOMIC DNA]</scope>
    <source>
        <strain evidence="6 7">CCUG 48205</strain>
    </source>
</reference>
<accession>A0A246JLN5</accession>
<dbReference type="InterPro" id="IPR050397">
    <property type="entry name" value="Env_Response_Regulators"/>
</dbReference>
<dbReference type="SMART" id="SM00419">
    <property type="entry name" value="HTH_CRP"/>
    <property type="match status" value="1"/>
</dbReference>
<keyword evidence="2" id="KW-0238">DNA-binding</keyword>
<evidence type="ECO:0000313" key="7">
    <source>
        <dbReference type="Proteomes" id="UP000197468"/>
    </source>
</evidence>
<feature type="compositionally biased region" description="Low complexity" evidence="4">
    <location>
        <begin position="28"/>
        <end position="47"/>
    </location>
</feature>
<name>A0A246JLN5_9BURK</name>
<evidence type="ECO:0000313" key="6">
    <source>
        <dbReference type="EMBL" id="OWQ93495.1"/>
    </source>
</evidence>
<dbReference type="SUPFAM" id="SSF46785">
    <property type="entry name" value="Winged helix' DNA-binding domain"/>
    <property type="match status" value="1"/>
</dbReference>
<dbReference type="AlphaFoldDB" id="A0A246JLN5"/>
<dbReference type="InterPro" id="IPR018490">
    <property type="entry name" value="cNMP-bd_dom_sf"/>
</dbReference>
<evidence type="ECO:0000256" key="3">
    <source>
        <dbReference type="ARBA" id="ARBA00023163"/>
    </source>
</evidence>
<dbReference type="InterPro" id="IPR036390">
    <property type="entry name" value="WH_DNA-bd_sf"/>
</dbReference>
<keyword evidence="7" id="KW-1185">Reference proteome</keyword>
<sequence>MLTSLKAFSGRCRDSAASRFPRKPVTSDPTAPAADGAPAAPTAPTAPRGESDAVHPANPVPLADAIDAIDAIAPATPSLPTSAGLIPGPSQPIPWRALLGDVLLDVDSWADLSSMTRLHRYRHGEMPVRRGEPAAAMLALCEGRVSLLKGSVAAPCWLDLHSAWFDGRHEEGASVASPTALVMAWPMAVAVPWLRGHPLVLEALIRAVAVQLRGAHGEIHALTTQDATGRIAAWLLSQAGAAHEIRLSERKRDVAARLSISPETLSRTLRQLADRGVLAVQGYRIGLLDRVELLALARCRQPV</sequence>
<gene>
    <name evidence="6" type="ORF">CDN99_03225</name>
</gene>
<organism evidence="6 7">
    <name type="scientific">Roseateles aquatilis</name>
    <dbReference type="NCBI Taxonomy" id="431061"/>
    <lineage>
        <taxon>Bacteria</taxon>
        <taxon>Pseudomonadati</taxon>
        <taxon>Pseudomonadota</taxon>
        <taxon>Betaproteobacteria</taxon>
        <taxon>Burkholderiales</taxon>
        <taxon>Sphaerotilaceae</taxon>
        <taxon>Roseateles</taxon>
    </lineage>
</organism>
<protein>
    <recommendedName>
        <fullName evidence="5">HTH crp-type domain-containing protein</fullName>
    </recommendedName>
</protein>
<evidence type="ECO:0000256" key="2">
    <source>
        <dbReference type="ARBA" id="ARBA00023125"/>
    </source>
</evidence>
<feature type="region of interest" description="Disordered" evidence="4">
    <location>
        <begin position="1"/>
        <end position="58"/>
    </location>
</feature>
<dbReference type="InterPro" id="IPR036388">
    <property type="entry name" value="WH-like_DNA-bd_sf"/>
</dbReference>
<keyword evidence="1" id="KW-0805">Transcription regulation</keyword>
<evidence type="ECO:0000256" key="4">
    <source>
        <dbReference type="SAM" id="MobiDB-lite"/>
    </source>
</evidence>
<comment type="caution">
    <text evidence="6">The sequence shown here is derived from an EMBL/GenBank/DDBJ whole genome shotgun (WGS) entry which is preliminary data.</text>
</comment>
<dbReference type="GO" id="GO:0005829">
    <property type="term" value="C:cytosol"/>
    <property type="evidence" value="ECO:0007669"/>
    <property type="project" value="TreeGrafter"/>
</dbReference>
<evidence type="ECO:0000259" key="5">
    <source>
        <dbReference type="PROSITE" id="PS51063"/>
    </source>
</evidence>
<dbReference type="PANTHER" id="PTHR24567:SF74">
    <property type="entry name" value="HTH-TYPE TRANSCRIPTIONAL REGULATOR ARCR"/>
    <property type="match status" value="1"/>
</dbReference>
<keyword evidence="3" id="KW-0804">Transcription</keyword>
<dbReference type="Proteomes" id="UP000197468">
    <property type="component" value="Unassembled WGS sequence"/>
</dbReference>
<dbReference type="GO" id="GO:0003700">
    <property type="term" value="F:DNA-binding transcription factor activity"/>
    <property type="evidence" value="ECO:0007669"/>
    <property type="project" value="TreeGrafter"/>
</dbReference>
<proteinExistence type="predicted"/>
<evidence type="ECO:0000256" key="1">
    <source>
        <dbReference type="ARBA" id="ARBA00023015"/>
    </source>
</evidence>
<dbReference type="Gene3D" id="2.60.120.10">
    <property type="entry name" value="Jelly Rolls"/>
    <property type="match status" value="1"/>
</dbReference>
<dbReference type="SUPFAM" id="SSF51206">
    <property type="entry name" value="cAMP-binding domain-like"/>
    <property type="match status" value="1"/>
</dbReference>
<feature type="domain" description="HTH crp-type" evidence="5">
    <location>
        <begin position="225"/>
        <end position="291"/>
    </location>
</feature>
<dbReference type="PROSITE" id="PS51063">
    <property type="entry name" value="HTH_CRP_2"/>
    <property type="match status" value="1"/>
</dbReference>
<dbReference type="Gene3D" id="1.10.10.10">
    <property type="entry name" value="Winged helix-like DNA-binding domain superfamily/Winged helix DNA-binding domain"/>
    <property type="match status" value="1"/>
</dbReference>
<dbReference type="EMBL" id="NIOF01000001">
    <property type="protein sequence ID" value="OWQ93495.1"/>
    <property type="molecule type" value="Genomic_DNA"/>
</dbReference>
<dbReference type="InterPro" id="IPR014710">
    <property type="entry name" value="RmlC-like_jellyroll"/>
</dbReference>
<dbReference type="PANTHER" id="PTHR24567">
    <property type="entry name" value="CRP FAMILY TRANSCRIPTIONAL REGULATORY PROTEIN"/>
    <property type="match status" value="1"/>
</dbReference>
<dbReference type="GO" id="GO:0003677">
    <property type="term" value="F:DNA binding"/>
    <property type="evidence" value="ECO:0007669"/>
    <property type="project" value="UniProtKB-KW"/>
</dbReference>
<dbReference type="Pfam" id="PF13545">
    <property type="entry name" value="HTH_Crp_2"/>
    <property type="match status" value="1"/>
</dbReference>
<dbReference type="InterPro" id="IPR012318">
    <property type="entry name" value="HTH_CRP"/>
</dbReference>